<evidence type="ECO:0000313" key="3">
    <source>
        <dbReference type="EnsemblMetazoa" id="CapteP185488"/>
    </source>
</evidence>
<dbReference type="EnsemblMetazoa" id="CapteT185488">
    <property type="protein sequence ID" value="CapteP185488"/>
    <property type="gene ID" value="CapteG185488"/>
</dbReference>
<evidence type="ECO:0000313" key="2">
    <source>
        <dbReference type="EMBL" id="ELU16526.1"/>
    </source>
</evidence>
<dbReference type="Proteomes" id="UP000014760">
    <property type="component" value="Unassembled WGS sequence"/>
</dbReference>
<gene>
    <name evidence="2" type="ORF">CAPTEDRAFT_185488</name>
</gene>
<feature type="region of interest" description="Disordered" evidence="1">
    <location>
        <begin position="78"/>
        <end position="100"/>
    </location>
</feature>
<evidence type="ECO:0000313" key="4">
    <source>
        <dbReference type="Proteomes" id="UP000014760"/>
    </source>
</evidence>
<feature type="region of interest" description="Disordered" evidence="1">
    <location>
        <begin position="21"/>
        <end position="62"/>
    </location>
</feature>
<reference evidence="3" key="3">
    <citation type="submission" date="2015-06" db="UniProtKB">
        <authorList>
            <consortium name="EnsemblMetazoa"/>
        </authorList>
    </citation>
    <scope>IDENTIFICATION</scope>
</reference>
<keyword evidence="4" id="KW-1185">Reference proteome</keyword>
<dbReference type="EMBL" id="AMQN01004302">
    <property type="status" value="NOT_ANNOTATED_CDS"/>
    <property type="molecule type" value="Genomic_DNA"/>
</dbReference>
<dbReference type="HOGENOM" id="CLU_1645316_0_0_1"/>
<dbReference type="EMBL" id="KB293112">
    <property type="protein sequence ID" value="ELU16526.1"/>
    <property type="molecule type" value="Genomic_DNA"/>
</dbReference>
<sequence length="161" mass="17544">MYYGMGNASSSKKTLTIGQEAVSGLEPLSGLEPVVTKKKKRRAPAPPGWSASNVDGKLSKPAAHYIGQETADDLKMKMDSQADPQPTSKFMADIPTHDTSGNPLPAWKRALIAKNLARRLKWVRHGAQKTRSGVVFFDKSLFCCSFAGVRNAAARIDENNR</sequence>
<reference evidence="2 4" key="2">
    <citation type="journal article" date="2013" name="Nature">
        <title>Insights into bilaterian evolution from three spiralian genomes.</title>
        <authorList>
            <person name="Simakov O."/>
            <person name="Marletaz F."/>
            <person name="Cho S.J."/>
            <person name="Edsinger-Gonzales E."/>
            <person name="Havlak P."/>
            <person name="Hellsten U."/>
            <person name="Kuo D.H."/>
            <person name="Larsson T."/>
            <person name="Lv J."/>
            <person name="Arendt D."/>
            <person name="Savage R."/>
            <person name="Osoegawa K."/>
            <person name="de Jong P."/>
            <person name="Grimwood J."/>
            <person name="Chapman J.A."/>
            <person name="Shapiro H."/>
            <person name="Aerts A."/>
            <person name="Otillar R.P."/>
            <person name="Terry A.Y."/>
            <person name="Boore J.L."/>
            <person name="Grigoriev I.V."/>
            <person name="Lindberg D.R."/>
            <person name="Seaver E.C."/>
            <person name="Weisblat D.A."/>
            <person name="Putnam N.H."/>
            <person name="Rokhsar D.S."/>
        </authorList>
    </citation>
    <scope>NUCLEOTIDE SEQUENCE</scope>
    <source>
        <strain evidence="2 4">I ESC-2004</strain>
    </source>
</reference>
<name>R7VJH8_CAPTE</name>
<accession>R7VJH8</accession>
<evidence type="ECO:0000256" key="1">
    <source>
        <dbReference type="SAM" id="MobiDB-lite"/>
    </source>
</evidence>
<proteinExistence type="predicted"/>
<organism evidence="2">
    <name type="scientific">Capitella teleta</name>
    <name type="common">Polychaete worm</name>
    <dbReference type="NCBI Taxonomy" id="283909"/>
    <lineage>
        <taxon>Eukaryota</taxon>
        <taxon>Metazoa</taxon>
        <taxon>Spiralia</taxon>
        <taxon>Lophotrochozoa</taxon>
        <taxon>Annelida</taxon>
        <taxon>Polychaeta</taxon>
        <taxon>Sedentaria</taxon>
        <taxon>Scolecida</taxon>
        <taxon>Capitellidae</taxon>
        <taxon>Capitella</taxon>
    </lineage>
</organism>
<reference evidence="4" key="1">
    <citation type="submission" date="2012-12" db="EMBL/GenBank/DDBJ databases">
        <authorList>
            <person name="Hellsten U."/>
            <person name="Grimwood J."/>
            <person name="Chapman J.A."/>
            <person name="Shapiro H."/>
            <person name="Aerts A."/>
            <person name="Otillar R.P."/>
            <person name="Terry A.Y."/>
            <person name="Boore J.L."/>
            <person name="Simakov O."/>
            <person name="Marletaz F."/>
            <person name="Cho S.-J."/>
            <person name="Edsinger-Gonzales E."/>
            <person name="Havlak P."/>
            <person name="Kuo D.-H."/>
            <person name="Larsson T."/>
            <person name="Lv J."/>
            <person name="Arendt D."/>
            <person name="Savage R."/>
            <person name="Osoegawa K."/>
            <person name="de Jong P."/>
            <person name="Lindberg D.R."/>
            <person name="Seaver E.C."/>
            <person name="Weisblat D.A."/>
            <person name="Putnam N.H."/>
            <person name="Grigoriev I.V."/>
            <person name="Rokhsar D.S."/>
        </authorList>
    </citation>
    <scope>NUCLEOTIDE SEQUENCE</scope>
    <source>
        <strain evidence="4">I ESC-2004</strain>
    </source>
</reference>
<dbReference type="AlphaFoldDB" id="R7VJH8"/>
<protein>
    <submittedName>
        <fullName evidence="2 3">Uncharacterized protein</fullName>
    </submittedName>
</protein>